<evidence type="ECO:0008006" key="4">
    <source>
        <dbReference type="Google" id="ProtNLM"/>
    </source>
</evidence>
<evidence type="ECO:0000313" key="3">
    <source>
        <dbReference type="Proteomes" id="UP000670776"/>
    </source>
</evidence>
<gene>
    <name evidence="2" type="ORF">J8H85_17090</name>
</gene>
<dbReference type="EMBL" id="JAGJCB010000025">
    <property type="protein sequence ID" value="MBP0905549.1"/>
    <property type="molecule type" value="Genomic_DNA"/>
</dbReference>
<evidence type="ECO:0000256" key="1">
    <source>
        <dbReference type="SAM" id="MobiDB-lite"/>
    </source>
</evidence>
<feature type="region of interest" description="Disordered" evidence="1">
    <location>
        <begin position="140"/>
        <end position="239"/>
    </location>
</feature>
<sequence length="307" mass="33706">MRPLFFILFSLSILSFYTCDDGDVITVDFDYDETFQVCGTDGLVFYKTKNDPSESLSIRITELDSIGEILVVDSLTNTYEADFALSATNVFNYRTYSNTTLPTSGLFCSDVPLSSVKIIKDIESTSGNVHIKTVLTEDDNDGIPAELEDINGNGDLTDDDTDGDGIPNYLDEDDDGDNVLTKNESPDPNGDGDLSDALNTDGDDDPNYLDDDDDGDGILTRDEENQSPDQNPGNDISLDGIADYLNPAVATKTQATKYRQHTIYQTYVVTLTVSNFDLQIISLDVFDFGVLDDSDLSTSRKITPPFN</sequence>
<accession>A0ABS4BY85</accession>
<dbReference type="RefSeq" id="WP_209656667.1">
    <property type="nucleotide sequence ID" value="NZ_JAGJCB010000025.1"/>
</dbReference>
<feature type="compositionally biased region" description="Acidic residues" evidence="1">
    <location>
        <begin position="201"/>
        <end position="216"/>
    </location>
</feature>
<organism evidence="2 3">
    <name type="scientific">Mariniflexile gromovii</name>
    <dbReference type="NCBI Taxonomy" id="362523"/>
    <lineage>
        <taxon>Bacteria</taxon>
        <taxon>Pseudomonadati</taxon>
        <taxon>Bacteroidota</taxon>
        <taxon>Flavobacteriia</taxon>
        <taxon>Flavobacteriales</taxon>
        <taxon>Flavobacteriaceae</taxon>
        <taxon>Mariniflexile</taxon>
    </lineage>
</organism>
<reference evidence="2 3" key="1">
    <citation type="submission" date="2021-04" db="EMBL/GenBank/DDBJ databases">
        <title>Mariniflexile gromovii gen. nov., sp. nov., a gliding bacterium isolated from the sea urchin Strongylocentrotus intermedius.</title>
        <authorList>
            <person name="Ko S."/>
            <person name="Le V."/>
            <person name="Ahn C.-Y."/>
            <person name="Oh H.-M."/>
        </authorList>
    </citation>
    <scope>NUCLEOTIDE SEQUENCE [LARGE SCALE GENOMIC DNA]</scope>
    <source>
        <strain evidence="2 3">KCTC 12570</strain>
    </source>
</reference>
<feature type="compositionally biased region" description="Acidic residues" evidence="1">
    <location>
        <begin position="140"/>
        <end position="149"/>
    </location>
</feature>
<comment type="caution">
    <text evidence="2">The sequence shown here is derived from an EMBL/GenBank/DDBJ whole genome shotgun (WGS) entry which is preliminary data.</text>
</comment>
<proteinExistence type="predicted"/>
<evidence type="ECO:0000313" key="2">
    <source>
        <dbReference type="EMBL" id="MBP0905549.1"/>
    </source>
</evidence>
<keyword evidence="3" id="KW-1185">Reference proteome</keyword>
<protein>
    <recommendedName>
        <fullName evidence="4">Thrombospondin type 3 repeat-containing protein</fullName>
    </recommendedName>
</protein>
<dbReference type="Proteomes" id="UP000670776">
    <property type="component" value="Unassembled WGS sequence"/>
</dbReference>
<name>A0ABS4BY85_9FLAO</name>